<protein>
    <submittedName>
        <fullName evidence="1">Pilus assembly protein PilP</fullName>
    </submittedName>
</protein>
<evidence type="ECO:0000313" key="2">
    <source>
        <dbReference type="Proteomes" id="UP000199729"/>
    </source>
</evidence>
<evidence type="ECO:0000313" key="1">
    <source>
        <dbReference type="EMBL" id="ASM76066.1"/>
    </source>
</evidence>
<gene>
    <name evidence="1" type="ORF">VITFI_CDS0287</name>
</gene>
<proteinExistence type="predicted"/>
<dbReference type="PIRSF" id="PIRSF016481">
    <property type="entry name" value="Pilus_assembly_PilP"/>
    <property type="match status" value="1"/>
</dbReference>
<dbReference type="Pfam" id="PF04351">
    <property type="entry name" value="PilP"/>
    <property type="match status" value="1"/>
</dbReference>
<dbReference type="Proteomes" id="UP000199729">
    <property type="component" value="Chromosome"/>
</dbReference>
<organism evidence="1 2">
    <name type="scientific">Vitreoscilla filiformis</name>
    <dbReference type="NCBI Taxonomy" id="63"/>
    <lineage>
        <taxon>Bacteria</taxon>
        <taxon>Pseudomonadati</taxon>
        <taxon>Pseudomonadota</taxon>
        <taxon>Betaproteobacteria</taxon>
        <taxon>Neisseriales</taxon>
        <taxon>Neisseriaceae</taxon>
        <taxon>Vitreoscilla</taxon>
    </lineage>
</organism>
<dbReference type="KEGG" id="vff:VITFI_CDS0287"/>
<dbReference type="InterPro" id="IPR007446">
    <property type="entry name" value="PilP"/>
</dbReference>
<name>A0A221KAN6_VITFI</name>
<reference evidence="1 2" key="1">
    <citation type="submission" date="2017-07" db="EMBL/GenBank/DDBJ databases">
        <title>Complete Genome Sequence of the cosmetic ferment Vitreoscilla filiformis (ATCC15551).</title>
        <authorList>
            <person name="Contreras S."/>
            <person name="Sagory-Zalkind P."/>
            <person name="Blanquart H."/>
            <person name="Iltis A."/>
            <person name="Morand S.C."/>
        </authorList>
    </citation>
    <scope>NUCLEOTIDE SEQUENCE [LARGE SCALE GENOMIC DNA]</scope>
    <source>
        <strain evidence="1 2">ATCC 15551</strain>
    </source>
</reference>
<dbReference type="AlphaFoldDB" id="A0A221KAN6"/>
<dbReference type="EMBL" id="CP022423">
    <property type="protein sequence ID" value="ASM76066.1"/>
    <property type="molecule type" value="Genomic_DNA"/>
</dbReference>
<keyword evidence="2" id="KW-1185">Reference proteome</keyword>
<sequence>MMVVAVLGSLSGCAPEEDDLQAWMDEQTRKTYPSVKKIPAPAEFAPLPYPHASDVDPFNAQKMAQGGAVEVEKSALMAVEQARKKEPLENFPLDAFTMIGSVRRPNGVYALLRVEGKVYSVTAGSYMGQNYGRIMAITENELVLREVIRNALGTPVERTVTLQLQEAAK</sequence>
<dbReference type="Gene3D" id="2.30.30.830">
    <property type="match status" value="1"/>
</dbReference>
<accession>A0A221KAN6</accession>